<reference evidence="3 4" key="1">
    <citation type="submission" date="2019-09" db="EMBL/GenBank/DDBJ databases">
        <authorList>
            <person name="Chandra G."/>
            <person name="Truman W A."/>
        </authorList>
    </citation>
    <scope>NUCLEOTIDE SEQUENCE [LARGE SCALE GENOMIC DNA]</scope>
    <source>
        <strain evidence="3">PS655</strain>
    </source>
</reference>
<accession>A0A5E6QBY9</accession>
<dbReference type="EMBL" id="CABVHJ010000002">
    <property type="protein sequence ID" value="VVM52909.1"/>
    <property type="molecule type" value="Genomic_DNA"/>
</dbReference>
<dbReference type="Gene3D" id="3.40.390.10">
    <property type="entry name" value="Collagenase (Catalytic Domain)"/>
    <property type="match status" value="1"/>
</dbReference>
<dbReference type="GO" id="GO:0008237">
    <property type="term" value="F:metallopeptidase activity"/>
    <property type="evidence" value="ECO:0007669"/>
    <property type="project" value="InterPro"/>
</dbReference>
<dbReference type="Proteomes" id="UP000327167">
    <property type="component" value="Unassembled WGS sequence"/>
</dbReference>
<feature type="region of interest" description="Disordered" evidence="1">
    <location>
        <begin position="1605"/>
        <end position="1625"/>
    </location>
</feature>
<dbReference type="Pfam" id="PF20178">
    <property type="entry name" value="ToxA_N"/>
    <property type="match status" value="1"/>
</dbReference>
<feature type="compositionally biased region" description="Polar residues" evidence="1">
    <location>
        <begin position="1614"/>
        <end position="1625"/>
    </location>
</feature>
<dbReference type="InterPro" id="IPR024079">
    <property type="entry name" value="MetalloPept_cat_dom_sf"/>
</dbReference>
<organism evidence="3 4">
    <name type="scientific">Pseudomonas fluorescens</name>
    <dbReference type="NCBI Taxonomy" id="294"/>
    <lineage>
        <taxon>Bacteria</taxon>
        <taxon>Pseudomonadati</taxon>
        <taxon>Pseudomonadota</taxon>
        <taxon>Gammaproteobacteria</taxon>
        <taxon>Pseudomonadales</taxon>
        <taxon>Pseudomonadaceae</taxon>
        <taxon>Pseudomonas</taxon>
    </lineage>
</organism>
<gene>
    <name evidence="3" type="ORF">PS655_00881</name>
</gene>
<protein>
    <recommendedName>
        <fullName evidence="2">Dermonecrotic toxin N-terminal domain-containing protein</fullName>
    </recommendedName>
</protein>
<proteinExistence type="predicted"/>
<evidence type="ECO:0000313" key="3">
    <source>
        <dbReference type="EMBL" id="VVM52909.1"/>
    </source>
</evidence>
<name>A0A5E6QBY9_PSEFL</name>
<evidence type="ECO:0000256" key="1">
    <source>
        <dbReference type="SAM" id="MobiDB-lite"/>
    </source>
</evidence>
<feature type="domain" description="Dermonecrotic toxin N-terminal" evidence="2">
    <location>
        <begin position="802"/>
        <end position="1025"/>
    </location>
</feature>
<dbReference type="InterPro" id="IPR046673">
    <property type="entry name" value="ToxA_N"/>
</dbReference>
<evidence type="ECO:0000259" key="2">
    <source>
        <dbReference type="Pfam" id="PF20178"/>
    </source>
</evidence>
<sequence>MMSTPLAPLLFPDVLKAPGQHADLATAHGLNSKDFSWLAHVELATHTLRSEQTPPMLAERILLNADRQLAVPLAGSFMLGAGPDDGGVFLYTPYDGLKKYSDRQALLEAVQTRLDNADEQDDLLAFLSVSLRKELVEKRDISLTLETIQGDVFEDQKAAIHTSQDLSTRDLLDELKRLPSLTTLLEKILDELLEPHFAGLQQSRTRVSFFADTAPLSGGVRQWVDSLSLSEALLLHFRRQGWPHGQTAEFSHPARASRDADQIAWAKAIKTASGKLTMLLFRQLEVYWNAASFEGSPRRAFFSQTLQDQVRADLMIKRETEILAAAEFDALHCLIREPNAAFQRPTFETVCLREESTYVELAGSLMINHDKAYLYTPTQGFQVLTNYADLKQTLTAKLNAAGHEDELYGLMSLEERNRYLGFANAQVSGENIGGEIITTLFEAILTKQRQNVEYALQLFRQSERTTDIHALFDKALDVRAMLHERLLRLDVNERWSTRPLFSSAPPSSLVQADKAGQLTTKLERTLENLTSHFKDQPITSGAEQRDFLEGIRWKLAQAFEDGLRGEAQMRNLSASWLTAERKIVETVFDAKHATRMDRQSLNGFRPDAWSLTLTRAGQSEVMSLAHCVLLTERGGMDVEHSGRAILWTPAMGLESFDDIAIAQKQVQRRLDDNNQNQTLLENLPPKQRQLDQQYTLGTFQLIEGHVLNDRMQSAIEHFLDHCELLRVCIKDKDTLANFLVQMKNTVIDTNLRRTIELARTIVRRLDYPDWLRMAPVTEQRTQLALLDELRRSFIDGKDFLEGVPALATHVEETLKTLLDARFPNNGLKPQDIQVTPNLTLAGPACNLLDFALHHYNIVQGTGFKVASNTATALPKNLNQSAVQQLLQSLDITTTYTQKVTEALSADSDSARTSKERFLRQLPWQLMQHAHSLKLQQQLSESGYDYICQVLDMPDGVARATVKDAHAIACPLSLIKTEGADYADALGLYVIGPGAGKTGPRVLYAPYSRYVFREFENEAQLIDALNTPGHFQDLIIRRLPAGQQVIFKNLLKTTIGKPTEIKLQSTAINGNLLERLHKDTLSLLPQLLSCQPQLNAQSDWEAAKFLFSHGVRLVPHLLSGKLASLFFLWKSYSDFKESAEDLQEHHWANALKSFIAGGISLFSLGRLSWETEVEEKTAEFASEAQAPGSTAAESGGATTIKAAARWAKVAPVTASRINLQRFETTTALEKLKLEDNKLVYGDSLTAQKYAAIAGKVYPVIQSEKTWYLRIKDGGQGPALEQKNSRLVVAGADTSARRCRSKQRNRVQTKVERSRSIMMYIQAKGMAQINQRYPARAFVIQQAVGRARDYALNCLHNFVIHRDNLGGTRVETVLRNFFEVSQITPGLLRKIEQVVLPLCRELTDPKDDLLYTERFFAGLNARYGDDTVAFVFKEDRRKVVHFTELFFNPGLHAYTAFLPPRFNVDSHARAVTLIHELSHLVCDSEDFASVEAMGPYPQLIDTSTANGLLLKADIERLRKSLSRSTPLSQLFAEKSKNGVWVDLDQLPERANEYKKILSLTKTKNLADARKAFRSAVSDQARVEVMMANADSIALLISEMGRELDPLPAPIPLPAPTTSQTGSLSALP</sequence>
<evidence type="ECO:0000313" key="4">
    <source>
        <dbReference type="Proteomes" id="UP000327167"/>
    </source>
</evidence>